<comment type="pathway">
    <text evidence="7">Carbohydrate biosynthesis; gluconeogenesis.</text>
</comment>
<dbReference type="Gene3D" id="3.40.50.10490">
    <property type="entry name" value="Glucose-6-phosphate isomerase like protein, domain 1"/>
    <property type="match status" value="3"/>
</dbReference>
<evidence type="ECO:0000256" key="6">
    <source>
        <dbReference type="ARBA" id="ARBA00029321"/>
    </source>
</evidence>
<dbReference type="InterPro" id="IPR035476">
    <property type="entry name" value="SIS_PGI_1"/>
</dbReference>
<sequence>MSSRTTIWKLLESHALNSKISNHTATPRTATHPALQLDYTGQNLTDETLQLLFALADACSLQEKIKGLFNGDIVNPTEHKPALHTALRAPETKSVFVNNENIIPAIHKTLREMEEIANKIRTRQWLGFSGKPIENVVNIGIGGSDLGPRFCINALSDYITEGINFHFIQDADPKRFEKTVKNLNPETTLFIIASKSFTTQETLFNAKKAIAWIGENNLKEHFIAITEKIERAKELKIVHVLPIWSWVGGRYSFCSAVNLITVIALGVPHFREIIAGARNLDQHFTTTSFEKNVPVLSALIGLWNTNFLNINNLLLLTYAQELEYFIPFVQQLEMESNGKSIDKEGKKVNYPTCPILWGSSGNQAEHSYYQLLCQGTHKITADLVTLQNYENELIGASVRGKKHVFQMVNVPFTQIILKDCSPFTIGALVAFYEHKVFVQSVLWNINPFDQPGVEDAKKFKV</sequence>
<dbReference type="Pfam" id="PF00342">
    <property type="entry name" value="PGI"/>
    <property type="match status" value="2"/>
</dbReference>
<keyword evidence="3 7" id="KW-0312">Gluconeogenesis</keyword>
<dbReference type="Proteomes" id="UP000054859">
    <property type="component" value="Unassembled WGS sequence"/>
</dbReference>
<evidence type="ECO:0000256" key="3">
    <source>
        <dbReference type="ARBA" id="ARBA00022432"/>
    </source>
</evidence>
<comment type="pathway">
    <text evidence="1 7 8">Carbohydrate degradation; glycolysis; D-glyceraldehyde 3-phosphate and glycerone phosphate from D-glucose: step 2/4.</text>
</comment>
<keyword evidence="5 7" id="KW-0413">Isomerase</keyword>
<keyword evidence="10" id="KW-0614">Plasmid</keyword>
<dbReference type="AlphaFoldDB" id="A0A0W0R4S3"/>
<dbReference type="OrthoDB" id="140919at2"/>
<gene>
    <name evidence="7 10" type="primary">pgi</name>
    <name evidence="9" type="ORF">Lade_0717</name>
    <name evidence="10" type="ORF">NCTC12735_01358</name>
</gene>
<dbReference type="UniPathway" id="UPA00109">
    <property type="reaction ID" value="UER00181"/>
</dbReference>
<dbReference type="PANTHER" id="PTHR11469:SF1">
    <property type="entry name" value="GLUCOSE-6-PHOSPHATE ISOMERASE"/>
    <property type="match status" value="1"/>
</dbReference>
<dbReference type="SUPFAM" id="SSF53697">
    <property type="entry name" value="SIS domain"/>
    <property type="match status" value="1"/>
</dbReference>
<comment type="subcellular location">
    <subcellularLocation>
        <location evidence="7">Cytoplasm</location>
    </subcellularLocation>
</comment>
<evidence type="ECO:0000256" key="4">
    <source>
        <dbReference type="ARBA" id="ARBA00023152"/>
    </source>
</evidence>
<protein>
    <recommendedName>
        <fullName evidence="7">Glucose-6-phosphate isomerase</fullName>
        <shortName evidence="7">GPI</shortName>
        <ecNumber evidence="7">5.3.1.9</ecNumber>
    </recommendedName>
    <alternativeName>
        <fullName evidence="7">Phosphoglucose isomerase</fullName>
        <shortName evidence="7">PGI</shortName>
    </alternativeName>
    <alternativeName>
        <fullName evidence="7">Phosphohexose isomerase</fullName>
        <shortName evidence="7">PHI</shortName>
    </alternativeName>
</protein>
<keyword evidence="4 7" id="KW-0324">Glycolysis</keyword>
<evidence type="ECO:0000313" key="11">
    <source>
        <dbReference type="Proteomes" id="UP000054859"/>
    </source>
</evidence>
<dbReference type="CDD" id="cd05015">
    <property type="entry name" value="SIS_PGI_1"/>
    <property type="match status" value="1"/>
</dbReference>
<dbReference type="InterPro" id="IPR001672">
    <property type="entry name" value="G6P_Isomerase"/>
</dbReference>
<evidence type="ECO:0000256" key="1">
    <source>
        <dbReference type="ARBA" id="ARBA00004926"/>
    </source>
</evidence>
<dbReference type="GO" id="GO:0097367">
    <property type="term" value="F:carbohydrate derivative binding"/>
    <property type="evidence" value="ECO:0007669"/>
    <property type="project" value="InterPro"/>
</dbReference>
<accession>A0A0W0R4S3</accession>
<evidence type="ECO:0000313" key="10">
    <source>
        <dbReference type="EMBL" id="VEH85723.1"/>
    </source>
</evidence>
<proteinExistence type="inferred from homology"/>
<keyword evidence="7" id="KW-0963">Cytoplasm</keyword>
<evidence type="ECO:0000256" key="7">
    <source>
        <dbReference type="HAMAP-Rule" id="MF_00473"/>
    </source>
</evidence>
<dbReference type="EMBL" id="LNKA01000001">
    <property type="protein sequence ID" value="KTC66059.1"/>
    <property type="molecule type" value="Genomic_DNA"/>
</dbReference>
<dbReference type="EMBL" id="LR134429">
    <property type="protein sequence ID" value="VEH85723.1"/>
    <property type="molecule type" value="Genomic_DNA"/>
</dbReference>
<evidence type="ECO:0000313" key="9">
    <source>
        <dbReference type="EMBL" id="KTC66059.1"/>
    </source>
</evidence>
<dbReference type="PROSITE" id="PS51463">
    <property type="entry name" value="P_GLUCOSE_ISOMERASE_3"/>
    <property type="match status" value="1"/>
</dbReference>
<dbReference type="STRING" id="45056.Lade_0717"/>
<evidence type="ECO:0000256" key="2">
    <source>
        <dbReference type="ARBA" id="ARBA00006604"/>
    </source>
</evidence>
<name>A0A0W0R4S3_9GAMM</name>
<keyword evidence="11" id="KW-1185">Reference proteome</keyword>
<reference evidence="10 12" key="2">
    <citation type="submission" date="2018-12" db="EMBL/GenBank/DDBJ databases">
        <authorList>
            <consortium name="Pathogen Informatics"/>
        </authorList>
    </citation>
    <scope>NUCLEOTIDE SEQUENCE [LARGE SCALE GENOMIC DNA]</scope>
    <source>
        <strain evidence="10 12">NCTC12735</strain>
        <plasmid evidence="12">20</plasmid>
    </source>
</reference>
<geneLocation type="plasmid" evidence="10 12">
    <name>20</name>
</geneLocation>
<evidence type="ECO:0000256" key="5">
    <source>
        <dbReference type="ARBA" id="ARBA00023235"/>
    </source>
</evidence>
<comment type="function">
    <text evidence="7">Catalyzes the reversible isomerization of glucose-6-phosphate to fructose-6-phosphate.</text>
</comment>
<dbReference type="UniPathway" id="UPA00138"/>
<dbReference type="GO" id="GO:0004347">
    <property type="term" value="F:glucose-6-phosphate isomerase activity"/>
    <property type="evidence" value="ECO:0007669"/>
    <property type="project" value="UniProtKB-UniRule"/>
</dbReference>
<evidence type="ECO:0000313" key="12">
    <source>
        <dbReference type="Proteomes" id="UP000281170"/>
    </source>
</evidence>
<dbReference type="GO" id="GO:0048029">
    <property type="term" value="F:monosaccharide binding"/>
    <property type="evidence" value="ECO:0007669"/>
    <property type="project" value="TreeGrafter"/>
</dbReference>
<comment type="catalytic activity">
    <reaction evidence="6 7 8">
        <text>alpha-D-glucose 6-phosphate = beta-D-fructose 6-phosphate</text>
        <dbReference type="Rhea" id="RHEA:11816"/>
        <dbReference type="ChEBI" id="CHEBI:57634"/>
        <dbReference type="ChEBI" id="CHEBI:58225"/>
        <dbReference type="EC" id="5.3.1.9"/>
    </reaction>
</comment>
<dbReference type="GO" id="GO:0005829">
    <property type="term" value="C:cytosol"/>
    <property type="evidence" value="ECO:0007669"/>
    <property type="project" value="TreeGrafter"/>
</dbReference>
<dbReference type="PANTHER" id="PTHR11469">
    <property type="entry name" value="GLUCOSE-6-PHOSPHATE ISOMERASE"/>
    <property type="match status" value="1"/>
</dbReference>
<dbReference type="PROSITE" id="PS00174">
    <property type="entry name" value="P_GLUCOSE_ISOMERASE_2"/>
    <property type="match status" value="1"/>
</dbReference>
<dbReference type="PATRIC" id="fig|45056.6.peg.740"/>
<feature type="active site" evidence="7">
    <location>
        <position position="457"/>
    </location>
</feature>
<dbReference type="CDD" id="cd05016">
    <property type="entry name" value="SIS_PGI_2"/>
    <property type="match status" value="1"/>
</dbReference>
<dbReference type="PRINTS" id="PR00662">
    <property type="entry name" value="G6PISOMERASE"/>
</dbReference>
<dbReference type="InterPro" id="IPR046348">
    <property type="entry name" value="SIS_dom_sf"/>
</dbReference>
<dbReference type="GO" id="GO:0006096">
    <property type="term" value="P:glycolytic process"/>
    <property type="evidence" value="ECO:0007669"/>
    <property type="project" value="UniProtKB-UniRule"/>
</dbReference>
<dbReference type="GO" id="GO:0051156">
    <property type="term" value="P:glucose 6-phosphate metabolic process"/>
    <property type="evidence" value="ECO:0007669"/>
    <property type="project" value="TreeGrafter"/>
</dbReference>
<dbReference type="Proteomes" id="UP000281170">
    <property type="component" value="Plasmid 20"/>
</dbReference>
<dbReference type="PROSITE" id="PS00765">
    <property type="entry name" value="P_GLUCOSE_ISOMERASE_1"/>
    <property type="match status" value="1"/>
</dbReference>
<feature type="active site" evidence="7">
    <location>
        <position position="366"/>
    </location>
</feature>
<evidence type="ECO:0000256" key="8">
    <source>
        <dbReference type="RuleBase" id="RU000612"/>
    </source>
</evidence>
<dbReference type="InterPro" id="IPR035482">
    <property type="entry name" value="SIS_PGI_2"/>
</dbReference>
<dbReference type="GO" id="GO:0006094">
    <property type="term" value="P:gluconeogenesis"/>
    <property type="evidence" value="ECO:0007669"/>
    <property type="project" value="UniProtKB-UniRule"/>
</dbReference>
<dbReference type="InterPro" id="IPR018189">
    <property type="entry name" value="Phosphoglucose_isomerase_CS"/>
</dbReference>
<organism evidence="9 11">
    <name type="scientific">Legionella adelaidensis</name>
    <dbReference type="NCBI Taxonomy" id="45056"/>
    <lineage>
        <taxon>Bacteria</taxon>
        <taxon>Pseudomonadati</taxon>
        <taxon>Pseudomonadota</taxon>
        <taxon>Gammaproteobacteria</taxon>
        <taxon>Legionellales</taxon>
        <taxon>Legionellaceae</taxon>
        <taxon>Legionella</taxon>
    </lineage>
</organism>
<dbReference type="RefSeq" id="WP_058461764.1">
    <property type="nucleotide sequence ID" value="NZ_CAAAHS010000005.1"/>
</dbReference>
<reference evidence="9 11" key="1">
    <citation type="submission" date="2015-11" db="EMBL/GenBank/DDBJ databases">
        <title>Identification of large and diverse effector repertoires of 38 Legionella species.</title>
        <authorList>
            <person name="Burstein D."/>
            <person name="Amaro F."/>
            <person name="Zusman T."/>
            <person name="Lifshitz Z."/>
            <person name="Cohen O."/>
            <person name="Gilbert J.A."/>
            <person name="Pupko T."/>
            <person name="Shuman H.A."/>
            <person name="Segal G."/>
        </authorList>
    </citation>
    <scope>NUCLEOTIDE SEQUENCE [LARGE SCALE GENOMIC DNA]</scope>
    <source>
        <strain evidence="9 11">1762-AUS-E</strain>
    </source>
</reference>
<dbReference type="HAMAP" id="MF_00473">
    <property type="entry name" value="G6P_isomerase"/>
    <property type="match status" value="1"/>
</dbReference>
<feature type="active site" description="Proton donor" evidence="7">
    <location>
        <position position="335"/>
    </location>
</feature>
<comment type="similarity">
    <text evidence="2 7 8">Belongs to the GPI family.</text>
</comment>
<dbReference type="EC" id="5.3.1.9" evidence="7"/>
<dbReference type="KEGG" id="ladl:NCTC12735_01358"/>